<dbReference type="Gramene" id="OE9A058712T1">
    <property type="protein sequence ID" value="OE9A058712C1"/>
    <property type="gene ID" value="OE9A058712"/>
</dbReference>
<gene>
    <name evidence="4" type="ORF">OLEA9_A058712</name>
</gene>
<dbReference type="PANTHER" id="PTHR46031">
    <property type="match status" value="1"/>
</dbReference>
<keyword evidence="1" id="KW-0677">Repeat</keyword>
<comment type="caution">
    <text evidence="4">The sequence shown here is derived from an EMBL/GenBank/DDBJ whole genome shotgun (WGS) entry which is preliminary data.</text>
</comment>
<dbReference type="EMBL" id="CACTIH010002089">
    <property type="protein sequence ID" value="CAA2973184.1"/>
    <property type="molecule type" value="Genomic_DNA"/>
</dbReference>
<dbReference type="SUPFAM" id="SSF54768">
    <property type="entry name" value="dsRNA-binding domain-like"/>
    <property type="match status" value="1"/>
</dbReference>
<dbReference type="OrthoDB" id="5988181at2759"/>
<evidence type="ECO:0000313" key="5">
    <source>
        <dbReference type="Proteomes" id="UP000594638"/>
    </source>
</evidence>
<reference evidence="4 5" key="1">
    <citation type="submission" date="2019-12" db="EMBL/GenBank/DDBJ databases">
        <authorList>
            <person name="Alioto T."/>
            <person name="Alioto T."/>
            <person name="Gomez Garrido J."/>
        </authorList>
    </citation>
    <scope>NUCLEOTIDE SEQUENCE [LARGE SCALE GENOMIC DNA]</scope>
</reference>
<dbReference type="Proteomes" id="UP000594638">
    <property type="component" value="Unassembled WGS sequence"/>
</dbReference>
<keyword evidence="2" id="KW-0694">RNA-binding</keyword>
<dbReference type="Gene3D" id="3.30.160.20">
    <property type="match status" value="1"/>
</dbReference>
<accession>A0A8S0R234</accession>
<sequence>MRHPQQDKIGFVSTVVVGSDTSKQLKPEDKGIYKNVLQEMTQKEGLKFLSYETSPAGPHKTEFVLIVVVGSDTFQGIKARTKKQAEANVAEVTDIALT</sequence>
<protein>
    <recommendedName>
        <fullName evidence="3">DRBM domain-containing protein</fullName>
    </recommendedName>
</protein>
<dbReference type="GO" id="GO:0003723">
    <property type="term" value="F:RNA binding"/>
    <property type="evidence" value="ECO:0007669"/>
    <property type="project" value="UniProtKB-KW"/>
</dbReference>
<dbReference type="PANTHER" id="PTHR46031:SF16">
    <property type="entry name" value="DOUBLE-STRANDED RNA-BINDING PROTEIN 4"/>
    <property type="match status" value="1"/>
</dbReference>
<keyword evidence="5" id="KW-1185">Reference proteome</keyword>
<dbReference type="SMART" id="SM00358">
    <property type="entry name" value="DSRM"/>
    <property type="match status" value="1"/>
</dbReference>
<feature type="domain" description="DRBM" evidence="3">
    <location>
        <begin position="33"/>
        <end position="98"/>
    </location>
</feature>
<dbReference type="AlphaFoldDB" id="A0A8S0R234"/>
<evidence type="ECO:0000259" key="3">
    <source>
        <dbReference type="SMART" id="SM00358"/>
    </source>
</evidence>
<evidence type="ECO:0000313" key="4">
    <source>
        <dbReference type="EMBL" id="CAA2973184.1"/>
    </source>
</evidence>
<name>A0A8S0R234_OLEEU</name>
<evidence type="ECO:0000256" key="2">
    <source>
        <dbReference type="ARBA" id="ARBA00022884"/>
    </source>
</evidence>
<dbReference type="InterPro" id="IPR014720">
    <property type="entry name" value="dsRBD_dom"/>
</dbReference>
<evidence type="ECO:0000256" key="1">
    <source>
        <dbReference type="ARBA" id="ARBA00022737"/>
    </source>
</evidence>
<dbReference type="Pfam" id="PF00035">
    <property type="entry name" value="dsrm"/>
    <property type="match status" value="1"/>
</dbReference>
<proteinExistence type="predicted"/>
<organism evidence="4 5">
    <name type="scientific">Olea europaea subsp. europaea</name>
    <dbReference type="NCBI Taxonomy" id="158383"/>
    <lineage>
        <taxon>Eukaryota</taxon>
        <taxon>Viridiplantae</taxon>
        <taxon>Streptophyta</taxon>
        <taxon>Embryophyta</taxon>
        <taxon>Tracheophyta</taxon>
        <taxon>Spermatophyta</taxon>
        <taxon>Magnoliopsida</taxon>
        <taxon>eudicotyledons</taxon>
        <taxon>Gunneridae</taxon>
        <taxon>Pentapetalae</taxon>
        <taxon>asterids</taxon>
        <taxon>lamiids</taxon>
        <taxon>Lamiales</taxon>
        <taxon>Oleaceae</taxon>
        <taxon>Oleeae</taxon>
        <taxon>Olea</taxon>
    </lineage>
</organism>